<dbReference type="EMBL" id="SORE01000046">
    <property type="protein sequence ID" value="TDY37042.1"/>
    <property type="molecule type" value="Genomic_DNA"/>
</dbReference>
<feature type="non-terminal residue" evidence="1">
    <location>
        <position position="44"/>
    </location>
</feature>
<reference evidence="1 2" key="1">
    <citation type="submission" date="2019-03" db="EMBL/GenBank/DDBJ databases">
        <title>Genomic Encyclopedia of Type Strains, Phase III (KMG-III): the genomes of soil and plant-associated and newly described type strains.</title>
        <authorList>
            <person name="Whitman W."/>
        </authorList>
    </citation>
    <scope>NUCLEOTIDE SEQUENCE [LARGE SCALE GENOMIC DNA]</scope>
    <source>
        <strain evidence="1 2">LMG 29544</strain>
    </source>
</reference>
<proteinExistence type="predicted"/>
<gene>
    <name evidence="1" type="ORF">BX592_1461</name>
</gene>
<comment type="caution">
    <text evidence="1">The sequence shown here is derived from an EMBL/GenBank/DDBJ whole genome shotgun (WGS) entry which is preliminary data.</text>
</comment>
<name>A0A4R8L3C0_9BURK</name>
<organism evidence="1 2">
    <name type="scientific">Paraburkholderia rhizosphaerae</name>
    <dbReference type="NCBI Taxonomy" id="480658"/>
    <lineage>
        <taxon>Bacteria</taxon>
        <taxon>Pseudomonadati</taxon>
        <taxon>Pseudomonadota</taxon>
        <taxon>Betaproteobacteria</taxon>
        <taxon>Burkholderiales</taxon>
        <taxon>Burkholderiaceae</taxon>
        <taxon>Paraburkholderia</taxon>
    </lineage>
</organism>
<accession>A0A4R8L3C0</accession>
<keyword evidence="2" id="KW-1185">Reference proteome</keyword>
<sequence length="44" mass="5207">MAKKMVKQKHNNRNLSAFLWVRRLKESLAARLRESIAKQNSKLI</sequence>
<dbReference type="AlphaFoldDB" id="A0A4R8L3C0"/>
<dbReference type="Proteomes" id="UP000295509">
    <property type="component" value="Unassembled WGS sequence"/>
</dbReference>
<evidence type="ECO:0000313" key="1">
    <source>
        <dbReference type="EMBL" id="TDY37042.1"/>
    </source>
</evidence>
<protein>
    <submittedName>
        <fullName evidence="1">Uncharacterized protein</fullName>
    </submittedName>
</protein>
<evidence type="ECO:0000313" key="2">
    <source>
        <dbReference type="Proteomes" id="UP000295509"/>
    </source>
</evidence>